<dbReference type="HOGENOM" id="CLU_123738_0_0_10"/>
<dbReference type="AlphaFoldDB" id="B0NN62"/>
<dbReference type="RefSeq" id="WP_005651902.1">
    <property type="nucleotide sequence ID" value="NZ_CP102262.1"/>
</dbReference>
<reference evidence="2 3" key="1">
    <citation type="submission" date="2007-11" db="EMBL/GenBank/DDBJ databases">
        <title>Draft genome sequence of Bacteroides stercoris(ATCC 43183).</title>
        <authorList>
            <person name="Sudarsanam P."/>
            <person name="Ley R."/>
            <person name="Guruge J."/>
            <person name="Turnbaugh P.J."/>
            <person name="Mahowald M."/>
            <person name="Liep D."/>
            <person name="Gordon J."/>
        </authorList>
    </citation>
    <scope>NUCLEOTIDE SEQUENCE [LARGE SCALE GENOMIC DNA]</scope>
    <source>
        <strain evidence="2 3">ATCC 43183</strain>
    </source>
</reference>
<dbReference type="EMBL" id="ABFZ02000017">
    <property type="protein sequence ID" value="EDS16202.1"/>
    <property type="molecule type" value="Genomic_DNA"/>
</dbReference>
<dbReference type="eggNOG" id="ENOG5032S8K">
    <property type="taxonomic scope" value="Bacteria"/>
</dbReference>
<evidence type="ECO:0000313" key="2">
    <source>
        <dbReference type="EMBL" id="EDS16202.1"/>
    </source>
</evidence>
<evidence type="ECO:0000256" key="1">
    <source>
        <dbReference type="SAM" id="MobiDB-lite"/>
    </source>
</evidence>
<name>B0NN62_BACSE</name>
<dbReference type="Pfam" id="PF11888">
    <property type="entry name" value="DUF3408"/>
    <property type="match status" value="1"/>
</dbReference>
<feature type="region of interest" description="Disordered" evidence="1">
    <location>
        <begin position="26"/>
        <end position="66"/>
    </location>
</feature>
<comment type="caution">
    <text evidence="2">The sequence shown here is derived from an EMBL/GenBank/DDBJ whole genome shotgun (WGS) entry which is preliminary data.</text>
</comment>
<dbReference type="GeneID" id="31795763"/>
<sequence>MATRKSFDKERWEAMTGMEMSQLLPECENPESAGEVTDHAGNEILPTVTEQSGIQEPAEKDGFAPASKCRISGRQRRLSLEEYRSTFLQVPRIEDRKPVFVSCEVRDRLDEYVRKLGSRRMSVSGLLENIARQHLEIYSEDFERWRKL</sequence>
<evidence type="ECO:0008006" key="4">
    <source>
        <dbReference type="Google" id="ProtNLM"/>
    </source>
</evidence>
<dbReference type="InterPro" id="IPR021823">
    <property type="entry name" value="DUF3408"/>
</dbReference>
<evidence type="ECO:0000313" key="3">
    <source>
        <dbReference type="Proteomes" id="UP000004713"/>
    </source>
</evidence>
<accession>B0NN62</accession>
<gene>
    <name evidence="2" type="ORF">BACSTE_00872</name>
</gene>
<dbReference type="Proteomes" id="UP000004713">
    <property type="component" value="Unassembled WGS sequence"/>
</dbReference>
<proteinExistence type="predicted"/>
<organism evidence="2 3">
    <name type="scientific">Bacteroides stercoris ATCC 43183</name>
    <dbReference type="NCBI Taxonomy" id="449673"/>
    <lineage>
        <taxon>Bacteria</taxon>
        <taxon>Pseudomonadati</taxon>
        <taxon>Bacteroidota</taxon>
        <taxon>Bacteroidia</taxon>
        <taxon>Bacteroidales</taxon>
        <taxon>Bacteroidaceae</taxon>
        <taxon>Bacteroides</taxon>
    </lineage>
</organism>
<protein>
    <recommendedName>
        <fullName evidence="4">DUF3408 domain-containing protein</fullName>
    </recommendedName>
</protein>
<reference evidence="2 3" key="2">
    <citation type="submission" date="2007-11" db="EMBL/GenBank/DDBJ databases">
        <authorList>
            <person name="Fulton L."/>
            <person name="Clifton S."/>
            <person name="Fulton B."/>
            <person name="Xu J."/>
            <person name="Minx P."/>
            <person name="Pepin K.H."/>
            <person name="Johnson M."/>
            <person name="Thiruvilangam P."/>
            <person name="Bhonagiri V."/>
            <person name="Nash W.E."/>
            <person name="Mardis E.R."/>
            <person name="Wilson R.K."/>
        </authorList>
    </citation>
    <scope>NUCLEOTIDE SEQUENCE [LARGE SCALE GENOMIC DNA]</scope>
    <source>
        <strain evidence="2 3">ATCC 43183</strain>
    </source>
</reference>